<accession>A0A540NSE0</accession>
<sequence length="236" mass="26743">MLFQLLVEATLRSNSGFGWDANTKRFVAEDEVWEEYFKAHPDQRGIRTKSCDDFEDLQIVLGNATATGKHSIRLDRQGGLEEDEQDGIENSFYDEENGVFLPHQNPTLHQASSFDQTSSPLTSQATSLENPPPNTNHRKRSRTEYRMNTRSSEATNQVGIMENISLTLGSIATDFRGVHGLLEKRDKVRERQNCIWDAIKETPNLDELACYQAITLLDTKTKKDAFLKMSPEEGSN</sequence>
<gene>
    <name evidence="4" type="ORF">C1H46_000558</name>
</gene>
<evidence type="ECO:0000259" key="2">
    <source>
        <dbReference type="Pfam" id="PF12776"/>
    </source>
</evidence>
<feature type="domain" description="Myb/SANT-like" evidence="2">
    <location>
        <begin position="10"/>
        <end position="36"/>
    </location>
</feature>
<dbReference type="Pfam" id="PF24769">
    <property type="entry name" value="At2g29880_C"/>
    <property type="match status" value="1"/>
</dbReference>
<evidence type="ECO:0000313" key="5">
    <source>
        <dbReference type="Proteomes" id="UP000315295"/>
    </source>
</evidence>
<dbReference type="EMBL" id="VIEB01000008">
    <property type="protein sequence ID" value="TQE13927.1"/>
    <property type="molecule type" value="Genomic_DNA"/>
</dbReference>
<dbReference type="InterPro" id="IPR056253">
    <property type="entry name" value="At2g29880-like_C"/>
</dbReference>
<dbReference type="PANTHER" id="PTHR47864:SF2">
    <property type="entry name" value="MYB_SANT-LIKE DNA-BINDING DOMAIN PROTEIN"/>
    <property type="match status" value="1"/>
</dbReference>
<dbReference type="PANTHER" id="PTHR47864">
    <property type="entry name" value="TRANSMEMBRANE PROTEIN"/>
    <property type="match status" value="1"/>
</dbReference>
<dbReference type="Proteomes" id="UP000315295">
    <property type="component" value="Unassembled WGS sequence"/>
</dbReference>
<evidence type="ECO:0000256" key="1">
    <source>
        <dbReference type="SAM" id="MobiDB-lite"/>
    </source>
</evidence>
<evidence type="ECO:0000259" key="3">
    <source>
        <dbReference type="Pfam" id="PF24769"/>
    </source>
</evidence>
<dbReference type="AlphaFoldDB" id="A0A540NSE0"/>
<feature type="domain" description="At2g29880-like C-terminal" evidence="3">
    <location>
        <begin position="195"/>
        <end position="235"/>
    </location>
</feature>
<dbReference type="InterPro" id="IPR024752">
    <property type="entry name" value="Myb/SANT-like_dom"/>
</dbReference>
<comment type="caution">
    <text evidence="4">The sequence shown here is derived from an EMBL/GenBank/DDBJ whole genome shotgun (WGS) entry which is preliminary data.</text>
</comment>
<dbReference type="InterPro" id="IPR055314">
    <property type="entry name" value="At2g29880-like"/>
</dbReference>
<protein>
    <submittedName>
        <fullName evidence="4">Uncharacterized protein</fullName>
    </submittedName>
</protein>
<feature type="region of interest" description="Disordered" evidence="1">
    <location>
        <begin position="98"/>
        <end position="153"/>
    </location>
</feature>
<keyword evidence="5" id="KW-1185">Reference proteome</keyword>
<evidence type="ECO:0000313" key="4">
    <source>
        <dbReference type="EMBL" id="TQE13927.1"/>
    </source>
</evidence>
<name>A0A540NSE0_MALBA</name>
<feature type="compositionally biased region" description="Polar residues" evidence="1">
    <location>
        <begin position="104"/>
        <end position="129"/>
    </location>
</feature>
<organism evidence="4 5">
    <name type="scientific">Malus baccata</name>
    <name type="common">Siberian crab apple</name>
    <name type="synonym">Pyrus baccata</name>
    <dbReference type="NCBI Taxonomy" id="106549"/>
    <lineage>
        <taxon>Eukaryota</taxon>
        <taxon>Viridiplantae</taxon>
        <taxon>Streptophyta</taxon>
        <taxon>Embryophyta</taxon>
        <taxon>Tracheophyta</taxon>
        <taxon>Spermatophyta</taxon>
        <taxon>Magnoliopsida</taxon>
        <taxon>eudicotyledons</taxon>
        <taxon>Gunneridae</taxon>
        <taxon>Pentapetalae</taxon>
        <taxon>rosids</taxon>
        <taxon>fabids</taxon>
        <taxon>Rosales</taxon>
        <taxon>Rosaceae</taxon>
        <taxon>Amygdaloideae</taxon>
        <taxon>Maleae</taxon>
        <taxon>Malus</taxon>
    </lineage>
</organism>
<dbReference type="Pfam" id="PF12776">
    <property type="entry name" value="Myb_DNA-bind_3"/>
    <property type="match status" value="1"/>
</dbReference>
<proteinExistence type="predicted"/>
<reference evidence="4 5" key="1">
    <citation type="journal article" date="2019" name="G3 (Bethesda)">
        <title>Sequencing of a Wild Apple (Malus baccata) Genome Unravels the Differences Between Cultivated and Wild Apple Species Regarding Disease Resistance and Cold Tolerance.</title>
        <authorList>
            <person name="Chen X."/>
        </authorList>
    </citation>
    <scope>NUCLEOTIDE SEQUENCE [LARGE SCALE GENOMIC DNA]</scope>
    <source>
        <strain evidence="5">cv. Shandingzi</strain>
        <tissue evidence="4">Leaves</tissue>
    </source>
</reference>